<feature type="domain" description="Reverse transcriptase/retrotransposon-derived protein RNase H-like" evidence="2">
    <location>
        <begin position="319"/>
        <end position="394"/>
    </location>
</feature>
<name>A0A0C2NJU9_THEKT</name>
<dbReference type="GO" id="GO:0003824">
    <property type="term" value="F:catalytic activity"/>
    <property type="evidence" value="ECO:0007669"/>
    <property type="project" value="UniProtKB-KW"/>
</dbReference>
<dbReference type="EMBL" id="JWZT01000460">
    <property type="protein sequence ID" value="KII74317.1"/>
    <property type="molecule type" value="Genomic_DNA"/>
</dbReference>
<organism evidence="3 4">
    <name type="scientific">Thelohanellus kitauei</name>
    <name type="common">Myxosporean</name>
    <dbReference type="NCBI Taxonomy" id="669202"/>
    <lineage>
        <taxon>Eukaryota</taxon>
        <taxon>Metazoa</taxon>
        <taxon>Cnidaria</taxon>
        <taxon>Myxozoa</taxon>
        <taxon>Myxosporea</taxon>
        <taxon>Bivalvulida</taxon>
        <taxon>Platysporina</taxon>
        <taxon>Myxobolidae</taxon>
        <taxon>Thelohanellus</taxon>
    </lineage>
</organism>
<comment type="caution">
    <text evidence="3">The sequence shown here is derived from an EMBL/GenBank/DDBJ whole genome shotgun (WGS) entry which is preliminary data.</text>
</comment>
<dbReference type="InterPro" id="IPR041577">
    <property type="entry name" value="RT_RNaseH_2"/>
</dbReference>
<reference evidence="3 4" key="1">
    <citation type="journal article" date="2014" name="Genome Biol. Evol.">
        <title>The genome of the myxosporean Thelohanellus kitauei shows adaptations to nutrient acquisition within its fish host.</title>
        <authorList>
            <person name="Yang Y."/>
            <person name="Xiong J."/>
            <person name="Zhou Z."/>
            <person name="Huo F."/>
            <person name="Miao W."/>
            <person name="Ran C."/>
            <person name="Liu Y."/>
            <person name="Zhang J."/>
            <person name="Feng J."/>
            <person name="Wang M."/>
            <person name="Wang M."/>
            <person name="Wang L."/>
            <person name="Yao B."/>
        </authorList>
    </citation>
    <scope>NUCLEOTIDE SEQUENCE [LARGE SCALE GENOMIC DNA]</scope>
    <source>
        <strain evidence="3">Wuqing</strain>
    </source>
</reference>
<protein>
    <recommendedName>
        <fullName evidence="2">Reverse transcriptase/retrotransposon-derived protein RNase H-like domain-containing protein</fullName>
    </recommendedName>
</protein>
<dbReference type="InterPro" id="IPR043128">
    <property type="entry name" value="Rev_trsase/Diguanyl_cyclase"/>
</dbReference>
<dbReference type="PANTHER" id="PTHR37984">
    <property type="entry name" value="PROTEIN CBG26694"/>
    <property type="match status" value="1"/>
</dbReference>
<dbReference type="SUPFAM" id="SSF56672">
    <property type="entry name" value="DNA/RNA polymerases"/>
    <property type="match status" value="1"/>
</dbReference>
<keyword evidence="4" id="KW-1185">Reference proteome</keyword>
<dbReference type="InterPro" id="IPR050951">
    <property type="entry name" value="Retrovirus_Pol_polyprotein"/>
</dbReference>
<evidence type="ECO:0000313" key="3">
    <source>
        <dbReference type="EMBL" id="KII74317.1"/>
    </source>
</evidence>
<accession>A0A0C2NJU9</accession>
<evidence type="ECO:0000259" key="2">
    <source>
        <dbReference type="Pfam" id="PF17919"/>
    </source>
</evidence>
<dbReference type="Pfam" id="PF17919">
    <property type="entry name" value="RT_RNaseH_2"/>
    <property type="match status" value="1"/>
</dbReference>
<dbReference type="Proteomes" id="UP000031668">
    <property type="component" value="Unassembled WGS sequence"/>
</dbReference>
<evidence type="ECO:0000256" key="1">
    <source>
        <dbReference type="ARBA" id="ARBA00023268"/>
    </source>
</evidence>
<proteinExistence type="predicted"/>
<dbReference type="Gene3D" id="3.30.70.270">
    <property type="match status" value="1"/>
</dbReference>
<dbReference type="Gene3D" id="3.10.10.10">
    <property type="entry name" value="HIV Type 1 Reverse Transcriptase, subunit A, domain 1"/>
    <property type="match status" value="1"/>
</dbReference>
<dbReference type="InterPro" id="IPR043502">
    <property type="entry name" value="DNA/RNA_pol_sf"/>
</dbReference>
<keyword evidence="1" id="KW-0511">Multifunctional enzyme</keyword>
<evidence type="ECO:0000313" key="4">
    <source>
        <dbReference type="Proteomes" id="UP000031668"/>
    </source>
</evidence>
<dbReference type="PANTHER" id="PTHR37984:SF5">
    <property type="entry name" value="PROTEIN NYNRIN-LIKE"/>
    <property type="match status" value="1"/>
</dbReference>
<dbReference type="AlphaFoldDB" id="A0A0C2NJU9"/>
<sequence length="487" mass="56034">MDEIDPIICAENGSTRFAVIVESEDIQIKRSSAIINEVKIQMELDAPSSVSIVNRKSFNLLNRFEGATFTLCEWAYVRVLTIHGENFHSCAFATEPIIRNLCIHEGIKAKIILERDTAAYNCKDHPISFFQREIIENVFSDWENKYIFDKTESSDWVSIIVAPLKQDGDVRIYQRPLPRHDEIFSMLASGTRFCFIYHASAYLQMELEENRWQLLTINIHKGMYILTRLFFWLGVDTSVVEKGYRYNFEMNLHPEVECCKLIISEKCVPTSRTKTYAIEKSESPICMEKNRNRIKTFGIILSPLTDLIQKNSSLTEAKTKKHAFQKQKKKLGEGFTLTSFYTDLPMLLATDESNKGIWVVLSRTMINGTERSIAMASSVLKAAEKNYSTIENQFTFVTVTAIDIHPKSRNGLPETEAARIKLWCIFFSAFNFSMNHKSSMENICDANTSSVHYIKNLGDTFLFESIEEESKSDVSLSKMHQKHLRDW</sequence>
<gene>
    <name evidence="3" type="ORF">RF11_05663</name>
</gene>